<sequence length="121" mass="12930">EFIESAGLSIGDRVTVRGPDQSYTLTGAVELPADLKAESLYAVPGSVIAPWQKTADRDRTILPPQASDPEWLVRAPTGAGVTWQDVLAANERGVLVESRRVVLDPPPTSEVPMAALMGDSY</sequence>
<feature type="non-terminal residue" evidence="1">
    <location>
        <position position="1"/>
    </location>
</feature>
<accession>A0A6G3XYH7</accession>
<evidence type="ECO:0000313" key="1">
    <source>
        <dbReference type="EMBL" id="NEE22811.1"/>
    </source>
</evidence>
<organism evidence="1">
    <name type="scientific">Streptomyces sp. SID7499</name>
    <dbReference type="NCBI Taxonomy" id="2706086"/>
    <lineage>
        <taxon>Bacteria</taxon>
        <taxon>Bacillati</taxon>
        <taxon>Actinomycetota</taxon>
        <taxon>Actinomycetes</taxon>
        <taxon>Kitasatosporales</taxon>
        <taxon>Streptomycetaceae</taxon>
        <taxon>Streptomyces</taxon>
    </lineage>
</organism>
<dbReference type="AlphaFoldDB" id="A0A6G3XYH7"/>
<gene>
    <name evidence="1" type="ORF">G3M58_92210</name>
</gene>
<proteinExistence type="predicted"/>
<reference evidence="1" key="1">
    <citation type="submission" date="2020-01" db="EMBL/GenBank/DDBJ databases">
        <title>Insect and environment-associated Actinomycetes.</title>
        <authorList>
            <person name="Currrie C."/>
            <person name="Chevrette M."/>
            <person name="Carlson C."/>
            <person name="Stubbendieck R."/>
            <person name="Wendt-Pienkowski E."/>
        </authorList>
    </citation>
    <scope>NUCLEOTIDE SEQUENCE</scope>
    <source>
        <strain evidence="1">SID7499</strain>
    </source>
</reference>
<comment type="caution">
    <text evidence="1">The sequence shown here is derived from an EMBL/GenBank/DDBJ whole genome shotgun (WGS) entry which is preliminary data.</text>
</comment>
<protein>
    <submittedName>
        <fullName evidence="1">ABC transporter permease</fullName>
    </submittedName>
</protein>
<dbReference type="EMBL" id="JAAGMN010009960">
    <property type="protein sequence ID" value="NEE22811.1"/>
    <property type="molecule type" value="Genomic_DNA"/>
</dbReference>
<name>A0A6G3XYH7_9ACTN</name>
<feature type="non-terminal residue" evidence="1">
    <location>
        <position position="121"/>
    </location>
</feature>